<organism evidence="1 2">
    <name type="scientific">Corchorus olitorius</name>
    <dbReference type="NCBI Taxonomy" id="93759"/>
    <lineage>
        <taxon>Eukaryota</taxon>
        <taxon>Viridiplantae</taxon>
        <taxon>Streptophyta</taxon>
        <taxon>Embryophyta</taxon>
        <taxon>Tracheophyta</taxon>
        <taxon>Spermatophyta</taxon>
        <taxon>Magnoliopsida</taxon>
        <taxon>eudicotyledons</taxon>
        <taxon>Gunneridae</taxon>
        <taxon>Pentapetalae</taxon>
        <taxon>rosids</taxon>
        <taxon>malvids</taxon>
        <taxon>Malvales</taxon>
        <taxon>Malvaceae</taxon>
        <taxon>Grewioideae</taxon>
        <taxon>Apeibeae</taxon>
        <taxon>Corchorus</taxon>
    </lineage>
</organism>
<sequence length="60" mass="6829">MGFGHNHEECIKEVERSLMIEFPYDFSNASAEPMSPPTRTPPPPSSLLKKLWAWGRAVKE</sequence>
<evidence type="ECO:0000313" key="1">
    <source>
        <dbReference type="EMBL" id="OMO89524.1"/>
    </source>
</evidence>
<dbReference type="Proteomes" id="UP000187203">
    <property type="component" value="Unassembled WGS sequence"/>
</dbReference>
<protein>
    <submittedName>
        <fullName evidence="1">Uncharacterized protein</fullName>
    </submittedName>
</protein>
<evidence type="ECO:0000313" key="2">
    <source>
        <dbReference type="Proteomes" id="UP000187203"/>
    </source>
</evidence>
<dbReference type="EMBL" id="AWUE01016742">
    <property type="protein sequence ID" value="OMO89524.1"/>
    <property type="molecule type" value="Genomic_DNA"/>
</dbReference>
<accession>A0A1R3J3Y1</accession>
<comment type="caution">
    <text evidence="1">The sequence shown here is derived from an EMBL/GenBank/DDBJ whole genome shotgun (WGS) entry which is preliminary data.</text>
</comment>
<dbReference type="AlphaFoldDB" id="A0A1R3J3Y1"/>
<proteinExistence type="predicted"/>
<keyword evidence="2" id="KW-1185">Reference proteome</keyword>
<gene>
    <name evidence="1" type="ORF">COLO4_19717</name>
</gene>
<reference evidence="2" key="1">
    <citation type="submission" date="2013-09" db="EMBL/GenBank/DDBJ databases">
        <title>Corchorus olitorius genome sequencing.</title>
        <authorList>
            <person name="Alam M."/>
            <person name="Haque M.S."/>
            <person name="Islam M.S."/>
            <person name="Emdad E.M."/>
            <person name="Islam M.M."/>
            <person name="Ahmed B."/>
            <person name="Halim A."/>
            <person name="Hossen Q.M.M."/>
            <person name="Hossain M.Z."/>
            <person name="Ahmed R."/>
            <person name="Khan M.M."/>
            <person name="Islam R."/>
            <person name="Rashid M.M."/>
            <person name="Khan S.A."/>
            <person name="Rahman M.S."/>
            <person name="Alam M."/>
            <person name="Yahiya A.S."/>
            <person name="Khan M.S."/>
            <person name="Azam M.S."/>
            <person name="Haque T."/>
            <person name="Lashkar M.Z.H."/>
            <person name="Akhand A.I."/>
            <person name="Morshed G."/>
            <person name="Roy S."/>
            <person name="Uddin K.S."/>
            <person name="Rabeya T."/>
            <person name="Hossain A.S."/>
            <person name="Chowdhury A."/>
            <person name="Snigdha A.R."/>
            <person name="Mortoza M.S."/>
            <person name="Matin S.A."/>
            <person name="Hoque S.M.E."/>
            <person name="Islam M.K."/>
            <person name="Roy D.K."/>
            <person name="Haider R."/>
            <person name="Moosa M.M."/>
            <person name="Elias S.M."/>
            <person name="Hasan A.M."/>
            <person name="Jahan S."/>
            <person name="Shafiuddin M."/>
            <person name="Mahmood N."/>
            <person name="Shommy N.S."/>
        </authorList>
    </citation>
    <scope>NUCLEOTIDE SEQUENCE [LARGE SCALE GENOMIC DNA]</scope>
    <source>
        <strain evidence="2">cv. O-4</strain>
    </source>
</reference>
<name>A0A1R3J3Y1_9ROSI</name>